<keyword evidence="5" id="KW-0677">Repeat</keyword>
<comment type="caution">
    <text evidence="12">The sequence shown here is derived from an EMBL/GenBank/DDBJ whole genome shotgun (WGS) entry which is preliminary data.</text>
</comment>
<feature type="compositionally biased region" description="Low complexity" evidence="10">
    <location>
        <begin position="282"/>
        <end position="316"/>
    </location>
</feature>
<feature type="region of interest" description="Disordered" evidence="10">
    <location>
        <begin position="39"/>
        <end position="83"/>
    </location>
</feature>
<feature type="region of interest" description="Disordered" evidence="10">
    <location>
        <begin position="228"/>
        <end position="320"/>
    </location>
</feature>
<feature type="compositionally biased region" description="Basic and acidic residues" evidence="10">
    <location>
        <begin position="41"/>
        <end position="58"/>
    </location>
</feature>
<evidence type="ECO:0000256" key="3">
    <source>
        <dbReference type="ARBA" id="ARBA00022490"/>
    </source>
</evidence>
<dbReference type="InterPro" id="IPR011539">
    <property type="entry name" value="RHD_DNA_bind_dom"/>
</dbReference>
<dbReference type="Pfam" id="PF00554">
    <property type="entry name" value="RHD_DNA_bind"/>
    <property type="match status" value="1"/>
</dbReference>
<dbReference type="InterPro" id="IPR037059">
    <property type="entry name" value="RHD_DNA_bind_dom_sf"/>
</dbReference>
<dbReference type="GO" id="GO:0000981">
    <property type="term" value="F:DNA-binding transcription factor activity, RNA polymerase II-specific"/>
    <property type="evidence" value="ECO:0007669"/>
    <property type="project" value="TreeGrafter"/>
</dbReference>
<keyword evidence="4" id="KW-0597">Phosphoprotein</keyword>
<dbReference type="GO" id="GO:0000978">
    <property type="term" value="F:RNA polymerase II cis-regulatory region sequence-specific DNA binding"/>
    <property type="evidence" value="ECO:0007669"/>
    <property type="project" value="TreeGrafter"/>
</dbReference>
<keyword evidence="7" id="KW-0238">DNA-binding</keyword>
<dbReference type="GO" id="GO:0005737">
    <property type="term" value="C:cytoplasm"/>
    <property type="evidence" value="ECO:0007669"/>
    <property type="project" value="UniProtKB-SubCell"/>
</dbReference>
<evidence type="ECO:0000313" key="12">
    <source>
        <dbReference type="EMBL" id="KAK6319692.1"/>
    </source>
</evidence>
<dbReference type="SMART" id="SM00429">
    <property type="entry name" value="IPT"/>
    <property type="match status" value="1"/>
</dbReference>
<evidence type="ECO:0000256" key="2">
    <source>
        <dbReference type="ARBA" id="ARBA00004496"/>
    </source>
</evidence>
<keyword evidence="13" id="KW-1185">Reference proteome</keyword>
<keyword evidence="6" id="KW-0805">Transcription regulation</keyword>
<feature type="compositionally biased region" description="Low complexity" evidence="10">
    <location>
        <begin position="68"/>
        <end position="83"/>
    </location>
</feature>
<sequence>MTTIYEENDPNSLELVEGLGQDNGQEEFDFSYLFLYNPSEDDFRGNEDNSRVLPHDGHNPPSMVPYPCDDSSSCAPTTSSQSSYYHGPVTDCLSGPGFNSLDFPSRPGGAPSPSPRIEITPSGDPYRTQPLDASPRSTALTVPGYENTAYREPQCLSPASSNSSTGWLSEACSPRASPCVSPSGGGGGGAVGLTTSDHLQGINMSSAHSSPGTSPRTSITEETFLVLQSQRSSSPHSHTHPRSRSASPQGKRTYDQYSAPSLGTTSKQQLSRSPSPSPHHPQGPQAQADPQANASQQAPSLEEGLSSLSSSLSSSLPRAVPSKIVRPSVECYTYRESQGDGCVHPMEQGRRGRAGAETYILPTSVWPVPLAHGAFSSISVPSLPPLDLQLPSHSDQYELCLEQQPKQHHRAHYETEGSRGAVKAPGGGHTVVQLHGYRGTAPLGLLVFIGTADKRLLKPHAFYHVHRIMGKTVTTPSNEIMVNGTKVLEIPLEPKNNMRAVIDCAGILKLRNADIELRTGETDIGRKNTCVRLVFRVHIPHPGGQYVSLQVASHPIECSQRSAHQLPTVERQDVDRCSVLGGQQMILTGQNFTSYSKVVFTEKTPDGQQIWEAEASVDRDKSQSSMLFIEIPPYRDHTIYHTAKVNFYVINGRRKRSQAQHFTYTPLTVPSIKTEPVDDIQFGQLGCTVSQILGVSPKSYHHTPSSHLNPNSHKAGMTTLVSCQQASLHDSIVRVSAYQQQDPYVYYPSKSRSLGSSPVLYQEMNHHHHHPVMTHCGSPSQMSNIGSQHYSTLVSQPFHPSHSATNQRVVNIAVPLAQHQHVTMVGDVYRAAASSWKVGAAPEACSSEGQYQGIMQMVVPVLGRSPQLSPRHSPTLAQRGPITGSQSGPVLEKVTVKQENLNQAYLDDVNDIIRNDLTVHSKEQS</sequence>
<evidence type="ECO:0000256" key="9">
    <source>
        <dbReference type="ARBA" id="ARBA00023242"/>
    </source>
</evidence>
<feature type="region of interest" description="Disordered" evidence="10">
    <location>
        <begin position="866"/>
        <end position="888"/>
    </location>
</feature>
<feature type="compositionally biased region" description="Polar residues" evidence="10">
    <location>
        <begin position="255"/>
        <end position="265"/>
    </location>
</feature>
<evidence type="ECO:0000256" key="5">
    <source>
        <dbReference type="ARBA" id="ARBA00022737"/>
    </source>
</evidence>
<dbReference type="EMBL" id="JAGTTL010000008">
    <property type="protein sequence ID" value="KAK6319692.1"/>
    <property type="molecule type" value="Genomic_DNA"/>
</dbReference>
<evidence type="ECO:0000256" key="10">
    <source>
        <dbReference type="SAM" id="MobiDB-lite"/>
    </source>
</evidence>
<dbReference type="GO" id="GO:0033173">
    <property type="term" value="P:calcineurin-NFAT signaling cascade"/>
    <property type="evidence" value="ECO:0007669"/>
    <property type="project" value="TreeGrafter"/>
</dbReference>
<dbReference type="FunFam" id="2.60.40.340:FF:000001">
    <property type="entry name" value="Nuclear factor of activated T-cells, cytoplasmic, calcineurin-dependent 2"/>
    <property type="match status" value="1"/>
</dbReference>
<evidence type="ECO:0000256" key="8">
    <source>
        <dbReference type="ARBA" id="ARBA00023163"/>
    </source>
</evidence>
<evidence type="ECO:0000256" key="1">
    <source>
        <dbReference type="ARBA" id="ARBA00004123"/>
    </source>
</evidence>
<dbReference type="Proteomes" id="UP001356427">
    <property type="component" value="Unassembled WGS sequence"/>
</dbReference>
<comment type="subcellular location">
    <subcellularLocation>
        <location evidence="2">Cytoplasm</location>
    </subcellularLocation>
    <subcellularLocation>
        <location evidence="1">Nucleus</location>
    </subcellularLocation>
</comment>
<evidence type="ECO:0000256" key="6">
    <source>
        <dbReference type="ARBA" id="ARBA00023015"/>
    </source>
</evidence>
<dbReference type="GO" id="GO:0007399">
    <property type="term" value="P:nervous system development"/>
    <property type="evidence" value="ECO:0007669"/>
    <property type="project" value="UniProtKB-ARBA"/>
</dbReference>
<keyword evidence="8" id="KW-0804">Transcription</keyword>
<feature type="region of interest" description="Disordered" evidence="10">
    <location>
        <begin position="100"/>
        <end position="140"/>
    </location>
</feature>
<dbReference type="GO" id="GO:0005634">
    <property type="term" value="C:nucleus"/>
    <property type="evidence" value="ECO:0007669"/>
    <property type="project" value="UniProtKB-SubCell"/>
</dbReference>
<dbReference type="SUPFAM" id="SSF49417">
    <property type="entry name" value="p53-like transcription factors"/>
    <property type="match status" value="1"/>
</dbReference>
<keyword evidence="3" id="KW-0963">Cytoplasm</keyword>
<dbReference type="Gene3D" id="2.60.40.340">
    <property type="entry name" value="Rel homology domain (RHD), DNA-binding domain"/>
    <property type="match status" value="1"/>
</dbReference>
<dbReference type="InterPro" id="IPR013783">
    <property type="entry name" value="Ig-like_fold"/>
</dbReference>
<dbReference type="InterPro" id="IPR008967">
    <property type="entry name" value="p53-like_TF_DNA-bd_sf"/>
</dbReference>
<dbReference type="FunFam" id="2.60.40.10:FF:000040">
    <property type="entry name" value="Nuclear factor of activated T-cells, cytoplasmic, calcineurin-dependent 2"/>
    <property type="match status" value="1"/>
</dbReference>
<dbReference type="PROSITE" id="PS50254">
    <property type="entry name" value="REL_2"/>
    <property type="match status" value="1"/>
</dbReference>
<dbReference type="SUPFAM" id="SSF81296">
    <property type="entry name" value="E set domains"/>
    <property type="match status" value="1"/>
</dbReference>
<feature type="region of interest" description="Disordered" evidence="10">
    <location>
        <begin position="166"/>
        <end position="196"/>
    </location>
</feature>
<gene>
    <name evidence="12" type="ORF">J4Q44_G00109030</name>
</gene>
<dbReference type="InterPro" id="IPR014756">
    <property type="entry name" value="Ig_E-set"/>
</dbReference>
<proteinExistence type="predicted"/>
<dbReference type="InterPro" id="IPR008366">
    <property type="entry name" value="NFAT"/>
</dbReference>
<evidence type="ECO:0000256" key="7">
    <source>
        <dbReference type="ARBA" id="ARBA00023125"/>
    </source>
</evidence>
<name>A0AAN8M5U1_9TELE</name>
<dbReference type="AlphaFoldDB" id="A0AAN8M5U1"/>
<feature type="domain" description="RHD" evidence="11">
    <location>
        <begin position="381"/>
        <end position="563"/>
    </location>
</feature>
<protein>
    <recommendedName>
        <fullName evidence="11">RHD domain-containing protein</fullName>
    </recommendedName>
</protein>
<feature type="compositionally biased region" description="Polar residues" evidence="10">
    <location>
        <begin position="866"/>
        <end position="876"/>
    </location>
</feature>
<dbReference type="InterPro" id="IPR002909">
    <property type="entry name" value="IPT_dom"/>
</dbReference>
<organism evidence="12 13">
    <name type="scientific">Coregonus suidteri</name>
    <dbReference type="NCBI Taxonomy" id="861788"/>
    <lineage>
        <taxon>Eukaryota</taxon>
        <taxon>Metazoa</taxon>
        <taxon>Chordata</taxon>
        <taxon>Craniata</taxon>
        <taxon>Vertebrata</taxon>
        <taxon>Euteleostomi</taxon>
        <taxon>Actinopterygii</taxon>
        <taxon>Neopterygii</taxon>
        <taxon>Teleostei</taxon>
        <taxon>Protacanthopterygii</taxon>
        <taxon>Salmoniformes</taxon>
        <taxon>Salmonidae</taxon>
        <taxon>Coregoninae</taxon>
        <taxon>Coregonus</taxon>
    </lineage>
</organism>
<evidence type="ECO:0000256" key="4">
    <source>
        <dbReference type="ARBA" id="ARBA00022553"/>
    </source>
</evidence>
<reference evidence="12 13" key="1">
    <citation type="submission" date="2021-04" db="EMBL/GenBank/DDBJ databases">
        <authorList>
            <person name="De Guttry C."/>
            <person name="Zahm M."/>
            <person name="Klopp C."/>
            <person name="Cabau C."/>
            <person name="Louis A."/>
            <person name="Berthelot C."/>
            <person name="Parey E."/>
            <person name="Roest Crollius H."/>
            <person name="Montfort J."/>
            <person name="Robinson-Rechavi M."/>
            <person name="Bucao C."/>
            <person name="Bouchez O."/>
            <person name="Gislard M."/>
            <person name="Lluch J."/>
            <person name="Milhes M."/>
            <person name="Lampietro C."/>
            <person name="Lopez Roques C."/>
            <person name="Donnadieu C."/>
            <person name="Braasch I."/>
            <person name="Desvignes T."/>
            <person name="Postlethwait J."/>
            <person name="Bobe J."/>
            <person name="Wedekind C."/>
            <person name="Guiguen Y."/>
        </authorList>
    </citation>
    <scope>NUCLEOTIDE SEQUENCE [LARGE SCALE GENOMIC DNA]</scope>
    <source>
        <strain evidence="12">Cs_M1</strain>
        <tissue evidence="12">Blood</tissue>
    </source>
</reference>
<dbReference type="Gene3D" id="2.60.40.10">
    <property type="entry name" value="Immunoglobulins"/>
    <property type="match status" value="1"/>
</dbReference>
<dbReference type="PANTHER" id="PTHR12533:SF4">
    <property type="entry name" value="NUCLEAR FACTOR OF ACTIVATED T-CELLS, CYTOPLASMIC 2"/>
    <property type="match status" value="1"/>
</dbReference>
<dbReference type="Pfam" id="PF16179">
    <property type="entry name" value="RHD_dimer"/>
    <property type="match status" value="1"/>
</dbReference>
<dbReference type="GO" id="GO:0005667">
    <property type="term" value="C:transcription regulator complex"/>
    <property type="evidence" value="ECO:0007669"/>
    <property type="project" value="TreeGrafter"/>
</dbReference>
<dbReference type="PRINTS" id="PR01789">
    <property type="entry name" value="NUCFACTORATC"/>
</dbReference>
<keyword evidence="9" id="KW-0539">Nucleus</keyword>
<evidence type="ECO:0000313" key="13">
    <source>
        <dbReference type="Proteomes" id="UP001356427"/>
    </source>
</evidence>
<accession>A0AAN8M5U1</accession>
<dbReference type="PANTHER" id="PTHR12533">
    <property type="entry name" value="NFAT"/>
    <property type="match status" value="1"/>
</dbReference>
<dbReference type="InterPro" id="IPR032397">
    <property type="entry name" value="RHD_dimer"/>
</dbReference>
<evidence type="ECO:0000259" key="11">
    <source>
        <dbReference type="PROSITE" id="PS50254"/>
    </source>
</evidence>